<dbReference type="PANTHER" id="PTHR11920">
    <property type="entry name" value="GUANYLYL CYCLASE"/>
    <property type="match status" value="1"/>
</dbReference>
<keyword evidence="11" id="KW-0675">Receptor</keyword>
<dbReference type="Pfam" id="PF07714">
    <property type="entry name" value="PK_Tyr_Ser-Thr"/>
    <property type="match status" value="1"/>
</dbReference>
<name>A0A2G9UT42_TELCI</name>
<dbReference type="GO" id="GO:0001653">
    <property type="term" value="F:peptide receptor activity"/>
    <property type="evidence" value="ECO:0007669"/>
    <property type="project" value="TreeGrafter"/>
</dbReference>
<dbReference type="SUPFAM" id="SSF55073">
    <property type="entry name" value="Nucleotide cyclase"/>
    <property type="match status" value="1"/>
</dbReference>
<evidence type="ECO:0000256" key="15">
    <source>
        <dbReference type="RuleBase" id="RU000405"/>
    </source>
</evidence>
<comment type="subcellular location">
    <subcellularLocation>
        <location evidence="2">Cell membrane</location>
    </subcellularLocation>
    <subcellularLocation>
        <location evidence="3">Membrane</location>
        <topology evidence="3">Single-pass type I membrane protein</topology>
    </subcellularLocation>
</comment>
<keyword evidence="10" id="KW-0472">Membrane</keyword>
<keyword evidence="13 15" id="KW-0456">Lyase</keyword>
<evidence type="ECO:0000256" key="8">
    <source>
        <dbReference type="ARBA" id="ARBA00022741"/>
    </source>
</evidence>
<dbReference type="EMBL" id="KZ345618">
    <property type="protein sequence ID" value="PIO72680.1"/>
    <property type="molecule type" value="Genomic_DNA"/>
</dbReference>
<dbReference type="PANTHER" id="PTHR11920:SF495">
    <property type="entry name" value="RECEPTOR-TYPE GUANYLATE CYCLASE GCY-7"/>
    <property type="match status" value="1"/>
</dbReference>
<dbReference type="CDD" id="cd07302">
    <property type="entry name" value="CHD"/>
    <property type="match status" value="1"/>
</dbReference>
<dbReference type="InterPro" id="IPR011645">
    <property type="entry name" value="HNOB_dom_associated"/>
</dbReference>
<dbReference type="GO" id="GO:0004016">
    <property type="term" value="F:adenylate cyclase activity"/>
    <property type="evidence" value="ECO:0007669"/>
    <property type="project" value="TreeGrafter"/>
</dbReference>
<dbReference type="SMART" id="SM00044">
    <property type="entry name" value="CYCc"/>
    <property type="match status" value="1"/>
</dbReference>
<dbReference type="InterPro" id="IPR011009">
    <property type="entry name" value="Kinase-like_dom_sf"/>
</dbReference>
<keyword evidence="6" id="KW-0812">Transmembrane</keyword>
<feature type="domain" description="Protein kinase" evidence="17">
    <location>
        <begin position="1"/>
        <end position="212"/>
    </location>
</feature>
<evidence type="ECO:0000256" key="14">
    <source>
        <dbReference type="ARBA" id="ARBA00023293"/>
    </source>
</evidence>
<dbReference type="EC" id="4.6.1.2" evidence="4 16"/>
<dbReference type="GO" id="GO:0004383">
    <property type="term" value="F:guanylate cyclase activity"/>
    <property type="evidence" value="ECO:0007669"/>
    <property type="project" value="UniProtKB-EC"/>
</dbReference>
<evidence type="ECO:0000256" key="4">
    <source>
        <dbReference type="ARBA" id="ARBA00012202"/>
    </source>
</evidence>
<dbReference type="GO" id="GO:0007168">
    <property type="term" value="P:receptor guanylyl cyclase signaling pathway"/>
    <property type="evidence" value="ECO:0007669"/>
    <property type="project" value="TreeGrafter"/>
</dbReference>
<protein>
    <recommendedName>
        <fullName evidence="4 16">Guanylate cyclase</fullName>
        <ecNumber evidence="4 16">4.6.1.2</ecNumber>
    </recommendedName>
</protein>
<dbReference type="Proteomes" id="UP000230423">
    <property type="component" value="Unassembled WGS sequence"/>
</dbReference>
<evidence type="ECO:0000256" key="10">
    <source>
        <dbReference type="ARBA" id="ARBA00023136"/>
    </source>
</evidence>
<keyword evidence="14 16" id="KW-0141">cGMP biosynthesis</keyword>
<evidence type="ECO:0000256" key="5">
    <source>
        <dbReference type="ARBA" id="ARBA00022475"/>
    </source>
</evidence>
<proteinExistence type="inferred from homology"/>
<feature type="domain" description="Guanylate cyclase" evidence="18">
    <location>
        <begin position="287"/>
        <end position="334"/>
    </location>
</feature>
<dbReference type="GO" id="GO:0035556">
    <property type="term" value="P:intracellular signal transduction"/>
    <property type="evidence" value="ECO:0007669"/>
    <property type="project" value="InterPro"/>
</dbReference>
<comment type="catalytic activity">
    <reaction evidence="1 16">
        <text>GTP = 3',5'-cyclic GMP + diphosphate</text>
        <dbReference type="Rhea" id="RHEA:13665"/>
        <dbReference type="ChEBI" id="CHEBI:33019"/>
        <dbReference type="ChEBI" id="CHEBI:37565"/>
        <dbReference type="ChEBI" id="CHEBI:57746"/>
        <dbReference type="EC" id="4.6.1.2"/>
    </reaction>
</comment>
<evidence type="ECO:0000256" key="2">
    <source>
        <dbReference type="ARBA" id="ARBA00004236"/>
    </source>
</evidence>
<feature type="domain" description="Guanylate cyclase" evidence="18">
    <location>
        <begin position="335"/>
        <end position="360"/>
    </location>
</feature>
<keyword evidence="7" id="KW-0732">Signal</keyword>
<evidence type="ECO:0000256" key="6">
    <source>
        <dbReference type="ARBA" id="ARBA00022692"/>
    </source>
</evidence>
<evidence type="ECO:0000256" key="16">
    <source>
        <dbReference type="RuleBase" id="RU003431"/>
    </source>
</evidence>
<evidence type="ECO:0000259" key="18">
    <source>
        <dbReference type="PROSITE" id="PS50125"/>
    </source>
</evidence>
<evidence type="ECO:0000256" key="1">
    <source>
        <dbReference type="ARBA" id="ARBA00001436"/>
    </source>
</evidence>
<dbReference type="InterPro" id="IPR050401">
    <property type="entry name" value="Cyclic_nucleotide_synthase"/>
</dbReference>
<evidence type="ECO:0000256" key="3">
    <source>
        <dbReference type="ARBA" id="ARBA00004479"/>
    </source>
</evidence>
<dbReference type="InterPro" id="IPR001054">
    <property type="entry name" value="A/G_cyclase"/>
</dbReference>
<reference evidence="19 20" key="1">
    <citation type="submission" date="2015-09" db="EMBL/GenBank/DDBJ databases">
        <title>Draft genome of the parasitic nematode Teladorsagia circumcincta isolate WARC Sus (inbred).</title>
        <authorList>
            <person name="Mitreva M."/>
        </authorList>
    </citation>
    <scope>NUCLEOTIDE SEQUENCE [LARGE SCALE GENOMIC DNA]</scope>
    <source>
        <strain evidence="19 20">S</strain>
    </source>
</reference>
<dbReference type="Pfam" id="PF07701">
    <property type="entry name" value="HNOBA"/>
    <property type="match status" value="1"/>
</dbReference>
<evidence type="ECO:0000313" key="20">
    <source>
        <dbReference type="Proteomes" id="UP000230423"/>
    </source>
</evidence>
<keyword evidence="9" id="KW-1133">Transmembrane helix</keyword>
<keyword evidence="5" id="KW-1003">Cell membrane</keyword>
<dbReference type="PROSITE" id="PS00452">
    <property type="entry name" value="GUANYLATE_CYCLASE_1"/>
    <property type="match status" value="1"/>
</dbReference>
<organism evidence="19 20">
    <name type="scientific">Teladorsagia circumcincta</name>
    <name type="common">Brown stomach worm</name>
    <name type="synonym">Ostertagia circumcincta</name>
    <dbReference type="NCBI Taxonomy" id="45464"/>
    <lineage>
        <taxon>Eukaryota</taxon>
        <taxon>Metazoa</taxon>
        <taxon>Ecdysozoa</taxon>
        <taxon>Nematoda</taxon>
        <taxon>Chromadorea</taxon>
        <taxon>Rhabditida</taxon>
        <taxon>Rhabditina</taxon>
        <taxon>Rhabditomorpha</taxon>
        <taxon>Strongyloidea</taxon>
        <taxon>Trichostrongylidae</taxon>
        <taxon>Teladorsagia</taxon>
    </lineage>
</organism>
<dbReference type="AlphaFoldDB" id="A0A2G9UT42"/>
<evidence type="ECO:0000256" key="12">
    <source>
        <dbReference type="ARBA" id="ARBA00023180"/>
    </source>
</evidence>
<evidence type="ECO:0000313" key="19">
    <source>
        <dbReference type="EMBL" id="PIO72680.1"/>
    </source>
</evidence>
<dbReference type="OrthoDB" id="302535at2759"/>
<evidence type="ECO:0000256" key="13">
    <source>
        <dbReference type="ARBA" id="ARBA00023239"/>
    </source>
</evidence>
<accession>A0A2G9UT42</accession>
<dbReference type="Pfam" id="PF00211">
    <property type="entry name" value="Guanylate_cyc"/>
    <property type="match status" value="2"/>
</dbReference>
<comment type="similarity">
    <text evidence="15">Belongs to the adenylyl cyclase class-4/guanylyl cyclase family.</text>
</comment>
<dbReference type="InterPro" id="IPR000719">
    <property type="entry name" value="Prot_kinase_dom"/>
</dbReference>
<dbReference type="InterPro" id="IPR001245">
    <property type="entry name" value="Ser-Thr/Tyr_kinase_cat_dom"/>
</dbReference>
<evidence type="ECO:0000256" key="11">
    <source>
        <dbReference type="ARBA" id="ARBA00023170"/>
    </source>
</evidence>
<keyword evidence="20" id="KW-1185">Reference proteome</keyword>
<keyword evidence="8" id="KW-0547">Nucleotide-binding</keyword>
<sequence length="420" mass="47530">MRELENDNLNRFLGLCLDGPQLYSIWKYCSRGSLNDVITRGSTTMDSIFVFSLIRDIANGLAFIHQSFLEYHGFLTSKSCLVDDRWQAKISDYGLRKLRVYDNRLPEDLLWTAPEILRKEDINGSQEGDLYSFGVVCAQLVTKTSAWDIDNQKEDASEILYLVKKGGHNQRRPALSGKDDLETNPALLHLIRDCWAERPSERPSITMVRSTLKSMNTNRNQNLMDYVFNMLEQYASTLEGEVEERTKQLAEEQKKSDLLLYRMLPRQVAEKLKLGQSVQPETFECVTVFFSDVVSFTTLAAKCNPMQVVSLLNDLYTIFDGIIDAHDVYKARSVVTGVVGLTMPRYCLFGDTVNTASRMESNGKPGKIHLSSEAQQLLMEVGGFEVESRGEVIIKGKGVMETYWLTGRSGDLHRASISPI</sequence>
<dbReference type="GO" id="GO:0004672">
    <property type="term" value="F:protein kinase activity"/>
    <property type="evidence" value="ECO:0007669"/>
    <property type="project" value="InterPro"/>
</dbReference>
<dbReference type="PROSITE" id="PS50011">
    <property type="entry name" value="PROTEIN_KINASE_DOM"/>
    <property type="match status" value="1"/>
</dbReference>
<dbReference type="GO" id="GO:0005524">
    <property type="term" value="F:ATP binding"/>
    <property type="evidence" value="ECO:0007669"/>
    <property type="project" value="InterPro"/>
</dbReference>
<dbReference type="GO" id="GO:0005886">
    <property type="term" value="C:plasma membrane"/>
    <property type="evidence" value="ECO:0007669"/>
    <property type="project" value="UniProtKB-SubCell"/>
</dbReference>
<evidence type="ECO:0000259" key="17">
    <source>
        <dbReference type="PROSITE" id="PS50011"/>
    </source>
</evidence>
<gene>
    <name evidence="19" type="ORF">TELCIR_05383</name>
</gene>
<dbReference type="Gene3D" id="3.30.70.1230">
    <property type="entry name" value="Nucleotide cyclase"/>
    <property type="match status" value="2"/>
</dbReference>
<dbReference type="SUPFAM" id="SSF56112">
    <property type="entry name" value="Protein kinase-like (PK-like)"/>
    <property type="match status" value="1"/>
</dbReference>
<evidence type="ECO:0000256" key="7">
    <source>
        <dbReference type="ARBA" id="ARBA00022729"/>
    </source>
</evidence>
<dbReference type="InterPro" id="IPR018297">
    <property type="entry name" value="A/G_cyclase_CS"/>
</dbReference>
<dbReference type="PROSITE" id="PS50125">
    <property type="entry name" value="GUANYLATE_CYCLASE_2"/>
    <property type="match status" value="2"/>
</dbReference>
<keyword evidence="12" id="KW-0325">Glycoprotein</keyword>
<evidence type="ECO:0000256" key="9">
    <source>
        <dbReference type="ARBA" id="ARBA00022989"/>
    </source>
</evidence>
<dbReference type="Gene3D" id="6.10.250.780">
    <property type="match status" value="1"/>
</dbReference>
<dbReference type="Gene3D" id="1.10.510.10">
    <property type="entry name" value="Transferase(Phosphotransferase) domain 1"/>
    <property type="match status" value="1"/>
</dbReference>
<dbReference type="InterPro" id="IPR029787">
    <property type="entry name" value="Nucleotide_cyclase"/>
</dbReference>